<accession>A0A7I7SD08</accession>
<protein>
    <submittedName>
        <fullName evidence="1">Uncharacterized protein</fullName>
    </submittedName>
</protein>
<comment type="caution">
    <text evidence="1">The sequence shown here is derived from an EMBL/GenBank/DDBJ whole genome shotgun (WGS) entry which is preliminary data.</text>
</comment>
<dbReference type="AlphaFoldDB" id="A0A7I7SD08"/>
<name>A0A7I7SD08_9MYCO</name>
<organism evidence="1 2">
    <name type="scientific">Mycolicibacillus koreensis</name>
    <dbReference type="NCBI Taxonomy" id="1069220"/>
    <lineage>
        <taxon>Bacteria</taxon>
        <taxon>Bacillati</taxon>
        <taxon>Actinomycetota</taxon>
        <taxon>Actinomycetes</taxon>
        <taxon>Mycobacteriales</taxon>
        <taxon>Mycobacteriaceae</taxon>
        <taxon>Mycolicibacillus</taxon>
    </lineage>
</organism>
<gene>
    <name evidence="1" type="ORF">B8W67_13720</name>
</gene>
<evidence type="ECO:0000313" key="2">
    <source>
        <dbReference type="Proteomes" id="UP000193577"/>
    </source>
</evidence>
<dbReference type="EMBL" id="NCXO01000032">
    <property type="protein sequence ID" value="OSC32807.1"/>
    <property type="molecule type" value="Genomic_DNA"/>
</dbReference>
<evidence type="ECO:0000313" key="1">
    <source>
        <dbReference type="EMBL" id="OSC32807.1"/>
    </source>
</evidence>
<reference evidence="1 2" key="1">
    <citation type="submission" date="2017-04" db="EMBL/GenBank/DDBJ databases">
        <title>The new phylogeny of genus Mycobacterium.</title>
        <authorList>
            <person name="Tortoli E."/>
            <person name="Trovato A."/>
            <person name="Cirillo D.M."/>
        </authorList>
    </citation>
    <scope>NUCLEOTIDE SEQUENCE [LARGE SCALE GENOMIC DNA]</scope>
    <source>
        <strain evidence="1 2">KCTC 19819</strain>
    </source>
</reference>
<dbReference type="RefSeq" id="WP_085304519.1">
    <property type="nucleotide sequence ID" value="NZ_AP022594.1"/>
</dbReference>
<dbReference type="OrthoDB" id="9975807at2"/>
<sequence>MSFATLPGFRDAIQAAADFDAFTADAHGEYSRGQAELIQALFVRNDSDPGSGAARAFIRDEIVRARR</sequence>
<keyword evidence="2" id="KW-1185">Reference proteome</keyword>
<proteinExistence type="predicted"/>
<dbReference type="Proteomes" id="UP000193577">
    <property type="component" value="Unassembled WGS sequence"/>
</dbReference>